<organism evidence="2 3">
    <name type="scientific">Necator americanus</name>
    <name type="common">Human hookworm</name>
    <dbReference type="NCBI Taxonomy" id="51031"/>
    <lineage>
        <taxon>Eukaryota</taxon>
        <taxon>Metazoa</taxon>
        <taxon>Ecdysozoa</taxon>
        <taxon>Nematoda</taxon>
        <taxon>Chromadorea</taxon>
        <taxon>Rhabditida</taxon>
        <taxon>Rhabditina</taxon>
        <taxon>Rhabditomorpha</taxon>
        <taxon>Strongyloidea</taxon>
        <taxon>Ancylostomatidae</taxon>
        <taxon>Bunostominae</taxon>
        <taxon>Necator</taxon>
    </lineage>
</organism>
<reference evidence="2 3" key="1">
    <citation type="submission" date="2023-08" db="EMBL/GenBank/DDBJ databases">
        <title>A Necator americanus chromosomal reference genome.</title>
        <authorList>
            <person name="Ilik V."/>
            <person name="Petrzelkova K.J."/>
            <person name="Pardy F."/>
            <person name="Fuh T."/>
            <person name="Niatou-Singa F.S."/>
            <person name="Gouil Q."/>
            <person name="Baker L."/>
            <person name="Ritchie M.E."/>
            <person name="Jex A.R."/>
            <person name="Gazzola D."/>
            <person name="Li H."/>
            <person name="Toshio Fujiwara R."/>
            <person name="Zhan B."/>
            <person name="Aroian R.V."/>
            <person name="Pafco B."/>
            <person name="Schwarz E.M."/>
        </authorList>
    </citation>
    <scope>NUCLEOTIDE SEQUENCE [LARGE SCALE GENOMIC DNA]</scope>
    <source>
        <strain evidence="2 3">Aroian</strain>
        <tissue evidence="2">Whole animal</tissue>
    </source>
</reference>
<evidence type="ECO:0000256" key="1">
    <source>
        <dbReference type="SAM" id="MobiDB-lite"/>
    </source>
</evidence>
<dbReference type="Proteomes" id="UP001303046">
    <property type="component" value="Unassembled WGS sequence"/>
</dbReference>
<feature type="compositionally biased region" description="Polar residues" evidence="1">
    <location>
        <begin position="99"/>
        <end position="108"/>
    </location>
</feature>
<keyword evidence="3" id="KW-1185">Reference proteome</keyword>
<feature type="region of interest" description="Disordered" evidence="1">
    <location>
        <begin position="78"/>
        <end position="128"/>
    </location>
</feature>
<sequence>MRESVCFVPVVMRVGTTIPVPLRIPLRIKAMDADKMHLLEELENSVESKRHEARCSCISGCARRGAVGHSVAGCISPTPRSSCKWPSNRMTPPPPPSGHLSTTPTSPLHHQYRGRKNSRDSSTGIRRD</sequence>
<comment type="caution">
    <text evidence="2">The sequence shown here is derived from an EMBL/GenBank/DDBJ whole genome shotgun (WGS) entry which is preliminary data.</text>
</comment>
<accession>A0ABR1DKI5</accession>
<evidence type="ECO:0000313" key="3">
    <source>
        <dbReference type="Proteomes" id="UP001303046"/>
    </source>
</evidence>
<feature type="compositionally biased region" description="Polar residues" evidence="1">
    <location>
        <begin position="78"/>
        <end position="90"/>
    </location>
</feature>
<gene>
    <name evidence="2" type="primary">Necator_chrIV.g16056</name>
    <name evidence="2" type="ORF">RB195_002760</name>
</gene>
<proteinExistence type="predicted"/>
<name>A0ABR1DKI5_NECAM</name>
<protein>
    <submittedName>
        <fullName evidence="2">Uncharacterized protein</fullName>
    </submittedName>
</protein>
<dbReference type="EMBL" id="JAVFWL010000004">
    <property type="protein sequence ID" value="KAK6750980.1"/>
    <property type="molecule type" value="Genomic_DNA"/>
</dbReference>
<evidence type="ECO:0000313" key="2">
    <source>
        <dbReference type="EMBL" id="KAK6750980.1"/>
    </source>
</evidence>